<keyword evidence="4 10" id="KW-0808">Transferase</keyword>
<feature type="binding site" evidence="11">
    <location>
        <position position="295"/>
    </location>
    <ligand>
        <name>Mg(2+)</name>
        <dbReference type="ChEBI" id="CHEBI:18420"/>
    </ligand>
</feature>
<keyword evidence="6 10" id="KW-0274">FAD</keyword>
<protein>
    <recommendedName>
        <fullName evidence="2 10">FAD:protein FMN transferase</fullName>
        <ecNumber evidence="1 10">2.7.1.180</ecNumber>
    </recommendedName>
    <alternativeName>
        <fullName evidence="8 10">Flavin transferase</fullName>
    </alternativeName>
</protein>
<keyword evidence="3 10" id="KW-0285">Flavoprotein</keyword>
<dbReference type="Proteomes" id="UP000327458">
    <property type="component" value="Unassembled WGS sequence"/>
</dbReference>
<dbReference type="PANTHER" id="PTHR30040">
    <property type="entry name" value="THIAMINE BIOSYNTHESIS LIPOPROTEIN APBE"/>
    <property type="match status" value="1"/>
</dbReference>
<reference evidence="14 16" key="2">
    <citation type="submission" date="2019-11" db="EMBL/GenBank/DDBJ databases">
        <title>Green- and brown-colored morphotypes of Chlorobia in the stratified aquatic ecosystems of Kandalaksha Gulf (White Sea): A model for study of the accessory genome evolution.</title>
        <authorList>
            <person name="Grouzdev D.S."/>
        </authorList>
    </citation>
    <scope>NUCLEOTIDE SEQUENCE [LARGE SCALE GENOMIC DNA]</scope>
    <source>
        <strain evidence="14 16">ZM</strain>
    </source>
</reference>
<evidence type="ECO:0000256" key="9">
    <source>
        <dbReference type="ARBA" id="ARBA00048540"/>
    </source>
</evidence>
<evidence type="ECO:0000256" key="10">
    <source>
        <dbReference type="PIRNR" id="PIRNR006268"/>
    </source>
</evidence>
<dbReference type="EC" id="2.7.1.180" evidence="1 10"/>
<dbReference type="PANTHER" id="PTHR30040:SF2">
    <property type="entry name" value="FAD:PROTEIN FMN TRANSFERASE"/>
    <property type="match status" value="1"/>
</dbReference>
<dbReference type="AlphaFoldDB" id="A0A5M8IAJ4"/>
<evidence type="ECO:0000313" key="13">
    <source>
        <dbReference type="EMBL" id="KAA6232401.1"/>
    </source>
</evidence>
<keyword evidence="12" id="KW-1003">Cell membrane</keyword>
<evidence type="ECO:0000256" key="5">
    <source>
        <dbReference type="ARBA" id="ARBA00022723"/>
    </source>
</evidence>
<organism evidence="13 15">
    <name type="scientific">Chlorobium phaeovibrioides</name>
    <dbReference type="NCBI Taxonomy" id="1094"/>
    <lineage>
        <taxon>Bacteria</taxon>
        <taxon>Pseudomonadati</taxon>
        <taxon>Chlorobiota</taxon>
        <taxon>Chlorobiia</taxon>
        <taxon>Chlorobiales</taxon>
        <taxon>Chlorobiaceae</taxon>
        <taxon>Chlorobium/Pelodictyon group</taxon>
        <taxon>Chlorobium</taxon>
    </lineage>
</organism>
<gene>
    <name evidence="13" type="ORF">FP507_04365</name>
    <name evidence="14" type="ORF">GJ685_03135</name>
</gene>
<comment type="function">
    <text evidence="12">Flavin transferase that catalyzes the transfer of the FMN moiety of FAD and its covalent binding to the hydroxyl group of a threonine residue in a target flavoprotein.</text>
</comment>
<comment type="similarity">
    <text evidence="10 12">Belongs to the ApbE family.</text>
</comment>
<sequence length="338" mass="37663">MAHFFRHILLGLLPLSALLSCTPNDPPARLYEQEKVLMGTVFKFKSAVSSISEDSVRQSYKDAFREIARLESQLSEWIEESPVSRAAQRAGESPVPITPDILRVTDLALSISEHTDGAFDCTFLPLGELWNIRHRKQPPTQDSINSALQFVNWREVETNREEMTLFLRNKGMRIGFGGIGKGYAAKQAGLILEKKGITDYIIDAGGDLFVHGKKGSEPWTSGIQNPDLSNAPPIVRFRIKKACGIATSGGYENYFTWKGKRYHHIIDLKTGWPKEGMKSSTVFSADPAKADAYATAFYILGSEKSLEVTRRDTTVAFILIDSTGTIKKSPNLSRFIEE</sequence>
<dbReference type="RefSeq" id="WP_151419318.1">
    <property type="nucleotide sequence ID" value="NZ_VMRG01000001.1"/>
</dbReference>
<comment type="caution">
    <text evidence="13">The sequence shown here is derived from an EMBL/GenBank/DDBJ whole genome shotgun (WGS) entry which is preliminary data.</text>
</comment>
<keyword evidence="12" id="KW-0449">Lipoprotein</keyword>
<dbReference type="PROSITE" id="PS51257">
    <property type="entry name" value="PROKAR_LIPOPROTEIN"/>
    <property type="match status" value="1"/>
</dbReference>
<dbReference type="EMBL" id="VMRG01000001">
    <property type="protein sequence ID" value="KAA6232401.1"/>
    <property type="molecule type" value="Genomic_DNA"/>
</dbReference>
<keyword evidence="12" id="KW-0472">Membrane</keyword>
<evidence type="ECO:0000313" key="14">
    <source>
        <dbReference type="EMBL" id="MWV54058.1"/>
    </source>
</evidence>
<evidence type="ECO:0000256" key="4">
    <source>
        <dbReference type="ARBA" id="ARBA00022679"/>
    </source>
</evidence>
<feature type="binding site" evidence="11">
    <location>
        <position position="291"/>
    </location>
    <ligand>
        <name>Mg(2+)</name>
        <dbReference type="ChEBI" id="CHEBI:18420"/>
    </ligand>
</feature>
<dbReference type="InterPro" id="IPR003374">
    <property type="entry name" value="ApbE-like_sf"/>
</dbReference>
<name>A0A5M8IAJ4_CHLPH</name>
<comment type="subcellular location">
    <subcellularLocation>
        <location evidence="12">Cell inner membrane</location>
        <topology evidence="12">Lipid-anchor</topology>
        <orientation evidence="12">Periplasmic side</orientation>
    </subcellularLocation>
</comment>
<dbReference type="SUPFAM" id="SSF143631">
    <property type="entry name" value="ApbE-like"/>
    <property type="match status" value="1"/>
</dbReference>
<dbReference type="GO" id="GO:0016740">
    <property type="term" value="F:transferase activity"/>
    <property type="evidence" value="ECO:0007669"/>
    <property type="project" value="UniProtKB-UniRule"/>
</dbReference>
<comment type="catalytic activity">
    <reaction evidence="9 10 12">
        <text>L-threonyl-[protein] + FAD = FMN-L-threonyl-[protein] + AMP + H(+)</text>
        <dbReference type="Rhea" id="RHEA:36847"/>
        <dbReference type="Rhea" id="RHEA-COMP:11060"/>
        <dbReference type="Rhea" id="RHEA-COMP:11061"/>
        <dbReference type="ChEBI" id="CHEBI:15378"/>
        <dbReference type="ChEBI" id="CHEBI:30013"/>
        <dbReference type="ChEBI" id="CHEBI:57692"/>
        <dbReference type="ChEBI" id="CHEBI:74257"/>
        <dbReference type="ChEBI" id="CHEBI:456215"/>
        <dbReference type="EC" id="2.7.1.180"/>
    </reaction>
</comment>
<evidence type="ECO:0000313" key="15">
    <source>
        <dbReference type="Proteomes" id="UP000327458"/>
    </source>
</evidence>
<evidence type="ECO:0000256" key="7">
    <source>
        <dbReference type="ARBA" id="ARBA00022842"/>
    </source>
</evidence>
<proteinExistence type="inferred from homology"/>
<keyword evidence="7 10" id="KW-0460">Magnesium</keyword>
<dbReference type="GO" id="GO:0005886">
    <property type="term" value="C:plasma membrane"/>
    <property type="evidence" value="ECO:0007669"/>
    <property type="project" value="UniProtKB-SubCell"/>
</dbReference>
<dbReference type="InterPro" id="IPR024932">
    <property type="entry name" value="ApbE"/>
</dbReference>
<evidence type="ECO:0000256" key="12">
    <source>
        <dbReference type="RuleBase" id="RU363002"/>
    </source>
</evidence>
<evidence type="ECO:0000256" key="6">
    <source>
        <dbReference type="ARBA" id="ARBA00022827"/>
    </source>
</evidence>
<comment type="cofactor">
    <cofactor evidence="11">
        <name>Mg(2+)</name>
        <dbReference type="ChEBI" id="CHEBI:18420"/>
    </cofactor>
    <cofactor evidence="11">
        <name>Mn(2+)</name>
        <dbReference type="ChEBI" id="CHEBI:29035"/>
    </cofactor>
    <text evidence="11">Magnesium. Can also use manganese.</text>
</comment>
<accession>A0A5M8IAJ4</accession>
<evidence type="ECO:0000256" key="2">
    <source>
        <dbReference type="ARBA" id="ARBA00016337"/>
    </source>
</evidence>
<evidence type="ECO:0000256" key="8">
    <source>
        <dbReference type="ARBA" id="ARBA00031306"/>
    </source>
</evidence>
<dbReference type="PIRSF" id="PIRSF006268">
    <property type="entry name" value="ApbE"/>
    <property type="match status" value="1"/>
</dbReference>
<evidence type="ECO:0000313" key="16">
    <source>
        <dbReference type="Proteomes" id="UP000489351"/>
    </source>
</evidence>
<dbReference type="EMBL" id="WUBZ01000007">
    <property type="protein sequence ID" value="MWV54058.1"/>
    <property type="molecule type" value="Genomic_DNA"/>
</dbReference>
<dbReference type="GO" id="GO:0046872">
    <property type="term" value="F:metal ion binding"/>
    <property type="evidence" value="ECO:0007669"/>
    <property type="project" value="UniProtKB-UniRule"/>
</dbReference>
<dbReference type="Gene3D" id="3.10.520.10">
    <property type="entry name" value="ApbE-like domains"/>
    <property type="match status" value="1"/>
</dbReference>
<keyword evidence="5 10" id="KW-0479">Metal-binding</keyword>
<dbReference type="Pfam" id="PF02424">
    <property type="entry name" value="ApbE"/>
    <property type="match status" value="1"/>
</dbReference>
<reference evidence="13 15" key="1">
    <citation type="submission" date="2019-07" db="EMBL/GenBank/DDBJ databases">
        <title>Draft genome Sequence of Chlorobium phaeovibrioides sp. strain PhvTcv-s14, from the Phylum Chlorobi.</title>
        <authorList>
            <person name="Babenko V."/>
            <person name="Boldyreva D."/>
            <person name="Kanygina A."/>
            <person name="Selezneva O."/>
            <person name="Akopiyan T."/>
            <person name="Lunina O."/>
        </authorList>
    </citation>
    <scope>NUCLEOTIDE SEQUENCE [LARGE SCALE GENOMIC DNA]</scope>
    <source>
        <strain evidence="13 15">GrTcv12</strain>
    </source>
</reference>
<dbReference type="Proteomes" id="UP000489351">
    <property type="component" value="Unassembled WGS sequence"/>
</dbReference>
<keyword evidence="12" id="KW-0997">Cell inner membrane</keyword>
<keyword evidence="16" id="KW-1185">Reference proteome</keyword>
<evidence type="ECO:0000256" key="1">
    <source>
        <dbReference type="ARBA" id="ARBA00011955"/>
    </source>
</evidence>
<evidence type="ECO:0000256" key="11">
    <source>
        <dbReference type="PIRSR" id="PIRSR006268-2"/>
    </source>
</evidence>
<evidence type="ECO:0000256" key="3">
    <source>
        <dbReference type="ARBA" id="ARBA00022630"/>
    </source>
</evidence>
<feature type="binding site" evidence="11">
    <location>
        <position position="178"/>
    </location>
    <ligand>
        <name>Mg(2+)</name>
        <dbReference type="ChEBI" id="CHEBI:18420"/>
    </ligand>
</feature>